<dbReference type="Gene3D" id="1.10.260.40">
    <property type="entry name" value="lambda repressor-like DNA-binding domains"/>
    <property type="match status" value="1"/>
</dbReference>
<dbReference type="Pfam" id="PF00356">
    <property type="entry name" value="LacI"/>
    <property type="match status" value="1"/>
</dbReference>
<evidence type="ECO:0000313" key="6">
    <source>
        <dbReference type="EMBL" id="TQV66721.1"/>
    </source>
</evidence>
<keyword evidence="4" id="KW-0804">Transcription</keyword>
<dbReference type="Gene3D" id="3.40.50.2300">
    <property type="match status" value="2"/>
</dbReference>
<dbReference type="SMART" id="SM00354">
    <property type="entry name" value="HTH_LACI"/>
    <property type="match status" value="1"/>
</dbReference>
<dbReference type="InterPro" id="IPR046335">
    <property type="entry name" value="LacI/GalR-like_sensor"/>
</dbReference>
<protein>
    <submittedName>
        <fullName evidence="6">LacI family transcriptional regulator</fullName>
    </submittedName>
</protein>
<dbReference type="EMBL" id="VHSG01000039">
    <property type="protein sequence ID" value="TQV66721.1"/>
    <property type="molecule type" value="Genomic_DNA"/>
</dbReference>
<gene>
    <name evidence="6" type="ORF">FKG94_26885</name>
</gene>
<keyword evidence="2" id="KW-0805">Transcription regulation</keyword>
<dbReference type="RefSeq" id="WP_142930043.1">
    <property type="nucleotide sequence ID" value="NZ_ML660115.1"/>
</dbReference>
<evidence type="ECO:0000256" key="4">
    <source>
        <dbReference type="ARBA" id="ARBA00023163"/>
    </source>
</evidence>
<dbReference type="InterPro" id="IPR010982">
    <property type="entry name" value="Lambda_DNA-bd_dom_sf"/>
</dbReference>
<dbReference type="InterPro" id="IPR000843">
    <property type="entry name" value="HTH_LacI"/>
</dbReference>
<feature type="domain" description="HTH lacI-type" evidence="5">
    <location>
        <begin position="2"/>
        <end position="56"/>
    </location>
</feature>
<evidence type="ECO:0000256" key="1">
    <source>
        <dbReference type="ARBA" id="ARBA00022491"/>
    </source>
</evidence>
<dbReference type="GO" id="GO:0000976">
    <property type="term" value="F:transcription cis-regulatory region binding"/>
    <property type="evidence" value="ECO:0007669"/>
    <property type="project" value="TreeGrafter"/>
</dbReference>
<reference evidence="6 7" key="1">
    <citation type="submission" date="2019-06" db="EMBL/GenBank/DDBJ databases">
        <title>Whole genome sequence for Cellvibrionaceae sp. R142.</title>
        <authorList>
            <person name="Wang G."/>
        </authorList>
    </citation>
    <scope>NUCLEOTIDE SEQUENCE [LARGE SCALE GENOMIC DNA]</scope>
    <source>
        <strain evidence="6 7">R142</strain>
    </source>
</reference>
<dbReference type="PANTHER" id="PTHR30146">
    <property type="entry name" value="LACI-RELATED TRANSCRIPTIONAL REPRESSOR"/>
    <property type="match status" value="1"/>
</dbReference>
<dbReference type="OrthoDB" id="5718990at2"/>
<keyword evidence="1" id="KW-0678">Repressor</keyword>
<dbReference type="CDD" id="cd01392">
    <property type="entry name" value="HTH_LacI"/>
    <property type="match status" value="1"/>
</dbReference>
<dbReference type="CDD" id="cd06284">
    <property type="entry name" value="PBP1_LacI-like"/>
    <property type="match status" value="1"/>
</dbReference>
<keyword evidence="7" id="KW-1185">Reference proteome</keyword>
<name>A0A545SP35_9GAMM</name>
<evidence type="ECO:0000256" key="2">
    <source>
        <dbReference type="ARBA" id="ARBA00023015"/>
    </source>
</evidence>
<sequence length="337" mass="36250">MSNIREVSRLAGVSIATVSRTLKNPDVVSSKTREIVLKAIEEAGYRPNLLARNFSTGKSHAVVVLVPNVANPFFSRVIRGIEQAAQEKGYSVLLGDTQGKPEREHDYARLGLTNQADGLIQLYSRYPFAEADSALAASVPMVNACERISDDCEIPVVELDNRAAGRAVTRHLVELGHRRIGVITGPTDSPIVRDRMAGFQDVLTEAGIAADAGLIANGDFSMASGANGAKALLAAVAPPTAVFCFNDEMAIGAMHAFRYAGLKVPEDMSVAGFDNIDYASFTNPPLTTINQPAEELGRHSMNALYRLMKGESLEVSRIMLSFTLMVRDSTRPVGGSR</sequence>
<accession>A0A545SP35</accession>
<proteinExistence type="predicted"/>
<dbReference type="Pfam" id="PF13377">
    <property type="entry name" value="Peripla_BP_3"/>
    <property type="match status" value="1"/>
</dbReference>
<evidence type="ECO:0000259" key="5">
    <source>
        <dbReference type="PROSITE" id="PS50932"/>
    </source>
</evidence>
<dbReference type="AlphaFoldDB" id="A0A545SP35"/>
<keyword evidence="3" id="KW-0238">DNA-binding</keyword>
<organism evidence="6 7">
    <name type="scientific">Exilibacterium tricleocarpae</name>
    <dbReference type="NCBI Taxonomy" id="2591008"/>
    <lineage>
        <taxon>Bacteria</taxon>
        <taxon>Pseudomonadati</taxon>
        <taxon>Pseudomonadota</taxon>
        <taxon>Gammaproteobacteria</taxon>
        <taxon>Cellvibrionales</taxon>
        <taxon>Cellvibrionaceae</taxon>
        <taxon>Exilibacterium</taxon>
    </lineage>
</organism>
<evidence type="ECO:0000313" key="7">
    <source>
        <dbReference type="Proteomes" id="UP000319732"/>
    </source>
</evidence>
<dbReference type="SUPFAM" id="SSF53822">
    <property type="entry name" value="Periplasmic binding protein-like I"/>
    <property type="match status" value="1"/>
</dbReference>
<dbReference type="GO" id="GO:0003700">
    <property type="term" value="F:DNA-binding transcription factor activity"/>
    <property type="evidence" value="ECO:0007669"/>
    <property type="project" value="TreeGrafter"/>
</dbReference>
<dbReference type="SUPFAM" id="SSF47413">
    <property type="entry name" value="lambda repressor-like DNA-binding domains"/>
    <property type="match status" value="1"/>
</dbReference>
<dbReference type="InterPro" id="IPR028082">
    <property type="entry name" value="Peripla_BP_I"/>
</dbReference>
<dbReference type="PROSITE" id="PS50932">
    <property type="entry name" value="HTH_LACI_2"/>
    <property type="match status" value="1"/>
</dbReference>
<evidence type="ECO:0000256" key="3">
    <source>
        <dbReference type="ARBA" id="ARBA00023125"/>
    </source>
</evidence>
<dbReference type="PANTHER" id="PTHR30146:SF151">
    <property type="entry name" value="HTH-TYPE TRANSCRIPTIONAL REPRESSOR CYTR"/>
    <property type="match status" value="1"/>
</dbReference>
<comment type="caution">
    <text evidence="6">The sequence shown here is derived from an EMBL/GenBank/DDBJ whole genome shotgun (WGS) entry which is preliminary data.</text>
</comment>
<dbReference type="Proteomes" id="UP000319732">
    <property type="component" value="Unassembled WGS sequence"/>
</dbReference>